<evidence type="ECO:0000256" key="1">
    <source>
        <dbReference type="SAM" id="SignalP"/>
    </source>
</evidence>
<organism evidence="2 3">
    <name type="scientific">Alteromonas sediminis</name>
    <dbReference type="NCBI Taxonomy" id="2259342"/>
    <lineage>
        <taxon>Bacteria</taxon>
        <taxon>Pseudomonadati</taxon>
        <taxon>Pseudomonadota</taxon>
        <taxon>Gammaproteobacteria</taxon>
        <taxon>Alteromonadales</taxon>
        <taxon>Alteromonadaceae</taxon>
        <taxon>Alteromonas/Salinimonas group</taxon>
        <taxon>Alteromonas</taxon>
    </lineage>
</organism>
<dbReference type="EMBL" id="RPOK01000004">
    <property type="protein sequence ID" value="RPJ66029.1"/>
    <property type="molecule type" value="Genomic_DNA"/>
</dbReference>
<accession>A0A3N5Y6E6</accession>
<proteinExistence type="predicted"/>
<dbReference type="Pfam" id="PF12048">
    <property type="entry name" value="DUF3530"/>
    <property type="match status" value="1"/>
</dbReference>
<protein>
    <submittedName>
        <fullName evidence="2">DUF3530 family protein</fullName>
    </submittedName>
</protein>
<dbReference type="AlphaFoldDB" id="A0A3N5Y6E6"/>
<keyword evidence="3" id="KW-1185">Reference proteome</keyword>
<dbReference type="OrthoDB" id="9776279at2"/>
<gene>
    <name evidence="2" type="ORF">DRW07_14590</name>
</gene>
<comment type="caution">
    <text evidence="2">The sequence shown here is derived from an EMBL/GenBank/DDBJ whole genome shotgun (WGS) entry which is preliminary data.</text>
</comment>
<sequence>MRFFGLFVILLGFQAWADDFTRQLHSDDLNAVMLGEQVHYTYEVDAKTPLPIGVSWLFVTDGKGKLSFAAARRLADELSHKGWHVVMVSPSWMTSSPAVTSAQSQNNENIATDPIQPWQSVKTASIAFPDARAQLQSFLPQLVDLSRDKAGFRMFIAEGMAASLLLALGQDLNTPIPDALTIVSPFWPEATVNDTLPELSAQYPAPVLDVAYSSSNNWSRATNIARLIQANVQIKMHYRQRQLPRLVGRQAADWLSGEIVGWTRSLGW</sequence>
<dbReference type="RefSeq" id="WP_124028660.1">
    <property type="nucleotide sequence ID" value="NZ_JBHRSN010000007.1"/>
</dbReference>
<keyword evidence="1" id="KW-0732">Signal</keyword>
<dbReference type="InterPro" id="IPR022529">
    <property type="entry name" value="DUF3530"/>
</dbReference>
<feature type="signal peptide" evidence="1">
    <location>
        <begin position="1"/>
        <end position="17"/>
    </location>
</feature>
<reference evidence="2 3" key="1">
    <citation type="submission" date="2018-11" db="EMBL/GenBank/DDBJ databases">
        <authorList>
            <person name="Ye M.-Q."/>
            <person name="Du Z.-J."/>
        </authorList>
    </citation>
    <scope>NUCLEOTIDE SEQUENCE [LARGE SCALE GENOMIC DNA]</scope>
    <source>
        <strain evidence="2 3">U0105</strain>
    </source>
</reference>
<feature type="chain" id="PRO_5018025768" evidence="1">
    <location>
        <begin position="18"/>
        <end position="268"/>
    </location>
</feature>
<evidence type="ECO:0000313" key="2">
    <source>
        <dbReference type="EMBL" id="RPJ66029.1"/>
    </source>
</evidence>
<evidence type="ECO:0000313" key="3">
    <source>
        <dbReference type="Proteomes" id="UP000275281"/>
    </source>
</evidence>
<dbReference type="Proteomes" id="UP000275281">
    <property type="component" value="Unassembled WGS sequence"/>
</dbReference>
<name>A0A3N5Y6E6_9ALTE</name>